<dbReference type="Pfam" id="PF00534">
    <property type="entry name" value="Glycos_transf_1"/>
    <property type="match status" value="1"/>
</dbReference>
<dbReference type="KEGG" id="vag:N646_2422"/>
<dbReference type="Gene3D" id="3.40.50.2000">
    <property type="entry name" value="Glycogen Phosphorylase B"/>
    <property type="match status" value="2"/>
</dbReference>
<dbReference type="EMBL" id="CP006718">
    <property type="protein sequence ID" value="AGV18234.1"/>
    <property type="molecule type" value="Genomic_DNA"/>
</dbReference>
<gene>
    <name evidence="4" type="ORF">N646_2422</name>
</gene>
<evidence type="ECO:0000313" key="5">
    <source>
        <dbReference type="Proteomes" id="UP000016714"/>
    </source>
</evidence>
<dbReference type="HOGENOM" id="CLU_066829_0_0_6"/>
<keyword evidence="1" id="KW-1133">Transmembrane helix</keyword>
<dbReference type="Proteomes" id="UP000016714">
    <property type="component" value="Chromosome 1"/>
</dbReference>
<dbReference type="PANTHER" id="PTHR45947:SF3">
    <property type="entry name" value="SULFOQUINOVOSYL TRANSFERASE SQD2"/>
    <property type="match status" value="1"/>
</dbReference>
<proteinExistence type="predicted"/>
<evidence type="ECO:0000259" key="2">
    <source>
        <dbReference type="Pfam" id="PF00534"/>
    </source>
</evidence>
<evidence type="ECO:0000313" key="4">
    <source>
        <dbReference type="EMBL" id="AGV18234.1"/>
    </source>
</evidence>
<dbReference type="Pfam" id="PF13439">
    <property type="entry name" value="Glyco_transf_4"/>
    <property type="match status" value="1"/>
</dbReference>
<feature type="domain" description="Glycosyltransferase subfamily 4-like N-terminal" evidence="3">
    <location>
        <begin position="42"/>
        <end position="158"/>
    </location>
</feature>
<accession>A0A2I3CDV4</accession>
<dbReference type="GO" id="GO:0016757">
    <property type="term" value="F:glycosyltransferase activity"/>
    <property type="evidence" value="ECO:0007669"/>
    <property type="project" value="InterPro"/>
</dbReference>
<feature type="domain" description="Glycosyl transferase family 1" evidence="2">
    <location>
        <begin position="208"/>
        <end position="258"/>
    </location>
</feature>
<evidence type="ECO:0000256" key="1">
    <source>
        <dbReference type="SAM" id="Phobius"/>
    </source>
</evidence>
<name>A0A2I3CDV4_VIBAX</name>
<dbReference type="InterPro" id="IPR001296">
    <property type="entry name" value="Glyco_trans_1"/>
</dbReference>
<dbReference type="AlphaFoldDB" id="A0A2I3CDV4"/>
<organism evidence="4 5">
    <name type="scientific">Vibrio alginolyticus (strain ATCC 17749 / DSM 2171 / NBRC 15630 / NCIMB 1903 / NCTC 12160 / XII-53)</name>
    <dbReference type="NCBI Taxonomy" id="1219076"/>
    <lineage>
        <taxon>Bacteria</taxon>
        <taxon>Pseudomonadati</taxon>
        <taxon>Pseudomonadota</taxon>
        <taxon>Gammaproteobacteria</taxon>
        <taxon>Vibrionales</taxon>
        <taxon>Vibrionaceae</taxon>
        <taxon>Vibrio</taxon>
    </lineage>
</organism>
<sequence length="321" mass="36328">MKTLVITNMYPDSRGNKGIFVKEQVESLIRFHGLNVDVFNLDKPKFGFFRKYICNIFPLAKKIFKYNPNIIHIHYGLSFFPVLLLLPIIKLKGIKVIVTFHGSDVLGGSSLVKLISQLAFYLSNKSIAVSDELNGVLTNKLTESSNKLSVIPCGIDTDFFNPNNRNIQTNEKIIIFPSSPDRPEKNFDYFLDVFTNISKSHNVKYRALENLSRKEVKELYSISSLMLLTSDREGSPQVVKEAYASGLPVISRNVGDVERLSHICTGVYVVNSKEEMIIKVGEVLKAYELEGMKSDETESVFLNTYSNKIISGKIMELYKQC</sequence>
<feature type="transmembrane region" description="Helical" evidence="1">
    <location>
        <begin position="70"/>
        <end position="89"/>
    </location>
</feature>
<dbReference type="RefSeq" id="WP_017820731.1">
    <property type="nucleotide sequence ID" value="NC_022349.1"/>
</dbReference>
<reference evidence="4 5" key="1">
    <citation type="journal article" date="2015" name="Genome Announc.">
        <title>Complete genome sequence of Vibrio alginolyticus ATCC 17749.</title>
        <authorList>
            <person name="Liu X.F."/>
            <person name="Cao Y."/>
            <person name="Zhang H.L."/>
            <person name="Chen Y.J."/>
            <person name="Hu C.J."/>
        </authorList>
    </citation>
    <scope>NUCLEOTIDE SEQUENCE [LARGE SCALE GENOMIC DNA]</scope>
    <source>
        <strain evidence="5">ATCC 17749 / DSM 2171 / NBRC 15630 / NCIMB 1903 / NCTC 12160 / XII-53</strain>
    </source>
</reference>
<dbReference type="InterPro" id="IPR050194">
    <property type="entry name" value="Glycosyltransferase_grp1"/>
</dbReference>
<keyword evidence="1" id="KW-0472">Membrane</keyword>
<protein>
    <submittedName>
        <fullName evidence="4">Glycosyltransferase-like protein</fullName>
    </submittedName>
</protein>
<dbReference type="InterPro" id="IPR028098">
    <property type="entry name" value="Glyco_trans_4-like_N"/>
</dbReference>
<dbReference type="PANTHER" id="PTHR45947">
    <property type="entry name" value="SULFOQUINOVOSYL TRANSFERASE SQD2"/>
    <property type="match status" value="1"/>
</dbReference>
<keyword evidence="4" id="KW-0808">Transferase</keyword>
<evidence type="ECO:0000259" key="3">
    <source>
        <dbReference type="Pfam" id="PF13439"/>
    </source>
</evidence>
<keyword evidence="1" id="KW-0812">Transmembrane</keyword>
<dbReference type="CDD" id="cd03801">
    <property type="entry name" value="GT4_PimA-like"/>
    <property type="match status" value="1"/>
</dbReference>
<dbReference type="SUPFAM" id="SSF53756">
    <property type="entry name" value="UDP-Glycosyltransferase/glycogen phosphorylase"/>
    <property type="match status" value="1"/>
</dbReference>